<evidence type="ECO:0000256" key="1">
    <source>
        <dbReference type="PROSITE-ProRule" id="PRU00320"/>
    </source>
</evidence>
<sequence>MESRNRKAYSIAEKLNLVDRLRRGDAQATVSRDLNITESTLRGWLKDESKLRSSLADMDCKGSQRKRQRTAKDLQLEKAMIGLVQPGAE</sequence>
<comment type="caution">
    <text evidence="3">The sequence shown here is derived from an EMBL/GenBank/DDBJ whole genome shotgun (WGS) entry which is preliminary data.</text>
</comment>
<organism evidence="3 4">
    <name type="scientific">Dreissena polymorpha</name>
    <name type="common">Zebra mussel</name>
    <name type="synonym">Mytilus polymorpha</name>
    <dbReference type="NCBI Taxonomy" id="45954"/>
    <lineage>
        <taxon>Eukaryota</taxon>
        <taxon>Metazoa</taxon>
        <taxon>Spiralia</taxon>
        <taxon>Lophotrochozoa</taxon>
        <taxon>Mollusca</taxon>
        <taxon>Bivalvia</taxon>
        <taxon>Autobranchia</taxon>
        <taxon>Heteroconchia</taxon>
        <taxon>Euheterodonta</taxon>
        <taxon>Imparidentia</taxon>
        <taxon>Neoheterodontei</taxon>
        <taxon>Myida</taxon>
        <taxon>Dreissenoidea</taxon>
        <taxon>Dreissenidae</taxon>
        <taxon>Dreissena</taxon>
    </lineage>
</organism>
<protein>
    <recommendedName>
        <fullName evidence="2">HTH psq-type domain-containing protein</fullName>
    </recommendedName>
</protein>
<dbReference type="GO" id="GO:0005634">
    <property type="term" value="C:nucleus"/>
    <property type="evidence" value="ECO:0007669"/>
    <property type="project" value="UniProtKB-SubCell"/>
</dbReference>
<dbReference type="InterPro" id="IPR007889">
    <property type="entry name" value="HTH_Psq"/>
</dbReference>
<evidence type="ECO:0000313" key="3">
    <source>
        <dbReference type="EMBL" id="KAH3778643.1"/>
    </source>
</evidence>
<keyword evidence="1" id="KW-0238">DNA-binding</keyword>
<dbReference type="InterPro" id="IPR036388">
    <property type="entry name" value="WH-like_DNA-bd_sf"/>
</dbReference>
<reference evidence="3" key="1">
    <citation type="journal article" date="2019" name="bioRxiv">
        <title>The Genome of the Zebra Mussel, Dreissena polymorpha: A Resource for Invasive Species Research.</title>
        <authorList>
            <person name="McCartney M.A."/>
            <person name="Auch B."/>
            <person name="Kono T."/>
            <person name="Mallez S."/>
            <person name="Zhang Y."/>
            <person name="Obille A."/>
            <person name="Becker A."/>
            <person name="Abrahante J.E."/>
            <person name="Garbe J."/>
            <person name="Badalamenti J.P."/>
            <person name="Herman A."/>
            <person name="Mangelson H."/>
            <person name="Liachko I."/>
            <person name="Sullivan S."/>
            <person name="Sone E.D."/>
            <person name="Koren S."/>
            <person name="Silverstein K.A.T."/>
            <person name="Beckman K.B."/>
            <person name="Gohl D.M."/>
        </authorList>
    </citation>
    <scope>NUCLEOTIDE SEQUENCE</scope>
    <source>
        <strain evidence="3">Duluth1</strain>
        <tissue evidence="3">Whole animal</tissue>
    </source>
</reference>
<dbReference type="PROSITE" id="PS50960">
    <property type="entry name" value="HTH_PSQ"/>
    <property type="match status" value="1"/>
</dbReference>
<dbReference type="Gene3D" id="1.10.10.10">
    <property type="entry name" value="Winged helix-like DNA-binding domain superfamily/Winged helix DNA-binding domain"/>
    <property type="match status" value="1"/>
</dbReference>
<dbReference type="EMBL" id="JAIWYP010000009">
    <property type="protein sequence ID" value="KAH3778643.1"/>
    <property type="molecule type" value="Genomic_DNA"/>
</dbReference>
<name>A0A9D4EFD0_DREPO</name>
<accession>A0A9D4EFD0</accession>
<evidence type="ECO:0000313" key="4">
    <source>
        <dbReference type="Proteomes" id="UP000828390"/>
    </source>
</evidence>
<dbReference type="AlphaFoldDB" id="A0A9D4EFD0"/>
<reference evidence="3" key="2">
    <citation type="submission" date="2020-11" db="EMBL/GenBank/DDBJ databases">
        <authorList>
            <person name="McCartney M.A."/>
            <person name="Auch B."/>
            <person name="Kono T."/>
            <person name="Mallez S."/>
            <person name="Becker A."/>
            <person name="Gohl D.M."/>
            <person name="Silverstein K.A.T."/>
            <person name="Koren S."/>
            <person name="Bechman K.B."/>
            <person name="Herman A."/>
            <person name="Abrahante J.E."/>
            <person name="Garbe J."/>
        </authorList>
    </citation>
    <scope>NUCLEOTIDE SEQUENCE</scope>
    <source>
        <strain evidence="3">Duluth1</strain>
        <tissue evidence="3">Whole animal</tissue>
    </source>
</reference>
<comment type="subcellular location">
    <subcellularLocation>
        <location evidence="1">Nucleus</location>
    </subcellularLocation>
</comment>
<feature type="DNA-binding region" description="H-T-H motif" evidence="1">
    <location>
        <begin position="27"/>
        <end position="47"/>
    </location>
</feature>
<keyword evidence="4" id="KW-1185">Reference proteome</keyword>
<dbReference type="SUPFAM" id="SSF46689">
    <property type="entry name" value="Homeodomain-like"/>
    <property type="match status" value="1"/>
</dbReference>
<proteinExistence type="predicted"/>
<evidence type="ECO:0000259" key="2">
    <source>
        <dbReference type="PROSITE" id="PS50960"/>
    </source>
</evidence>
<dbReference type="GO" id="GO:0003677">
    <property type="term" value="F:DNA binding"/>
    <property type="evidence" value="ECO:0007669"/>
    <property type="project" value="UniProtKB-UniRule"/>
</dbReference>
<dbReference type="Proteomes" id="UP000828390">
    <property type="component" value="Unassembled WGS sequence"/>
</dbReference>
<dbReference type="Pfam" id="PF04218">
    <property type="entry name" value="CENP-B_N"/>
    <property type="match status" value="1"/>
</dbReference>
<gene>
    <name evidence="3" type="ORF">DPMN_180113</name>
</gene>
<feature type="domain" description="HTH psq-type" evidence="2">
    <location>
        <begin position="1"/>
        <end position="51"/>
    </location>
</feature>
<dbReference type="InterPro" id="IPR009057">
    <property type="entry name" value="Homeodomain-like_sf"/>
</dbReference>
<keyword evidence="1" id="KW-0539">Nucleus</keyword>